<accession>A0A422MQ45</accession>
<organism evidence="2 3">
    <name type="scientific">Trypanosoma conorhini</name>
    <dbReference type="NCBI Taxonomy" id="83891"/>
    <lineage>
        <taxon>Eukaryota</taxon>
        <taxon>Discoba</taxon>
        <taxon>Euglenozoa</taxon>
        <taxon>Kinetoplastea</taxon>
        <taxon>Metakinetoplastina</taxon>
        <taxon>Trypanosomatida</taxon>
        <taxon>Trypanosomatidae</taxon>
        <taxon>Trypanosoma</taxon>
    </lineage>
</organism>
<dbReference type="GeneID" id="40323682"/>
<name>A0A422MQ45_9TRYP</name>
<protein>
    <submittedName>
        <fullName evidence="2">Ferric reductase</fullName>
    </submittedName>
</protein>
<gene>
    <name evidence="2" type="ORF">Tco025E_10071</name>
</gene>
<feature type="transmembrane region" description="Helical" evidence="1">
    <location>
        <begin position="27"/>
        <end position="49"/>
    </location>
</feature>
<keyword evidence="1" id="KW-0472">Membrane</keyword>
<dbReference type="EMBL" id="MKKU01001459">
    <property type="protein sequence ID" value="RNE95324.1"/>
    <property type="molecule type" value="Genomic_DNA"/>
</dbReference>
<keyword evidence="1" id="KW-1133">Transmembrane helix</keyword>
<evidence type="ECO:0000256" key="1">
    <source>
        <dbReference type="SAM" id="Phobius"/>
    </source>
</evidence>
<sequence>MGLAWWHRADYFHHQGSYDSGWVGYDVFTFIGLLLFTACFSVGVTLLYVGVSAMLRMWHNTLGLAAFCAVGTVFTAVGCLGMAWGKETMQCLGVFCVNTKKYVEVPGMRPEAGTGFLSTIGITVFFSLAPMGLMMLLQVP</sequence>
<proteinExistence type="predicted"/>
<keyword evidence="3" id="KW-1185">Reference proteome</keyword>
<evidence type="ECO:0000313" key="3">
    <source>
        <dbReference type="Proteomes" id="UP000284403"/>
    </source>
</evidence>
<reference evidence="2 3" key="1">
    <citation type="journal article" date="2018" name="BMC Genomics">
        <title>Genomic comparison of Trypanosoma conorhini and Trypanosoma rangeli to Trypanosoma cruzi strains of high and low virulence.</title>
        <authorList>
            <person name="Bradwell K.R."/>
            <person name="Koparde V.N."/>
            <person name="Matveyev A.V."/>
            <person name="Serrano M.G."/>
            <person name="Alves J.M."/>
            <person name="Parikh H."/>
            <person name="Huang B."/>
            <person name="Lee V."/>
            <person name="Espinosa-Alvarez O."/>
            <person name="Ortiz P.A."/>
            <person name="Costa-Martins A.G."/>
            <person name="Teixeira M.M."/>
            <person name="Buck G.A."/>
        </authorList>
    </citation>
    <scope>NUCLEOTIDE SEQUENCE [LARGE SCALE GENOMIC DNA]</scope>
    <source>
        <strain evidence="2 3">025E</strain>
    </source>
</reference>
<evidence type="ECO:0000313" key="2">
    <source>
        <dbReference type="EMBL" id="RNE95324.1"/>
    </source>
</evidence>
<dbReference type="Proteomes" id="UP000284403">
    <property type="component" value="Unassembled WGS sequence"/>
</dbReference>
<feature type="transmembrane region" description="Helical" evidence="1">
    <location>
        <begin position="116"/>
        <end position="137"/>
    </location>
</feature>
<feature type="transmembrane region" description="Helical" evidence="1">
    <location>
        <begin position="61"/>
        <end position="84"/>
    </location>
</feature>
<dbReference type="RefSeq" id="XP_029223026.1">
    <property type="nucleotide sequence ID" value="XM_029376862.1"/>
</dbReference>
<dbReference type="OrthoDB" id="247659at2759"/>
<dbReference type="AlphaFoldDB" id="A0A422MQ45"/>
<comment type="caution">
    <text evidence="2">The sequence shown here is derived from an EMBL/GenBank/DDBJ whole genome shotgun (WGS) entry which is preliminary data.</text>
</comment>
<keyword evidence="1" id="KW-0812">Transmembrane</keyword>